<keyword evidence="5" id="KW-0812">Transmembrane</keyword>
<dbReference type="CDD" id="cd03784">
    <property type="entry name" value="GT1_Gtf-like"/>
    <property type="match status" value="1"/>
</dbReference>
<feature type="chain" id="PRO_5044771123" description="Glucuronosyltransferase" evidence="6">
    <location>
        <begin position="23"/>
        <end position="538"/>
    </location>
</feature>
<keyword evidence="5" id="KW-0472">Membrane</keyword>
<proteinExistence type="inferred from homology"/>
<dbReference type="Gene3D" id="3.40.50.2000">
    <property type="entry name" value="Glycogen Phosphorylase B"/>
    <property type="match status" value="1"/>
</dbReference>
<dbReference type="PROSITE" id="PS00375">
    <property type="entry name" value="UDPGT"/>
    <property type="match status" value="1"/>
</dbReference>
<feature type="transmembrane region" description="Helical" evidence="5">
    <location>
        <begin position="495"/>
        <end position="516"/>
    </location>
</feature>
<dbReference type="AlphaFoldDB" id="A0ABD0STX5"/>
<keyword evidence="6" id="KW-0732">Signal</keyword>
<name>A0ABD0STX5_LOXSC</name>
<feature type="signal peptide" evidence="6">
    <location>
        <begin position="1"/>
        <end position="22"/>
    </location>
</feature>
<evidence type="ECO:0000256" key="2">
    <source>
        <dbReference type="ARBA" id="ARBA00022676"/>
    </source>
</evidence>
<dbReference type="EMBL" id="JBEDNZ010000015">
    <property type="protein sequence ID" value="KAL0829203.1"/>
    <property type="molecule type" value="Genomic_DNA"/>
</dbReference>
<comment type="similarity">
    <text evidence="1 4">Belongs to the UDP-glycosyltransferase family.</text>
</comment>
<sequence>MRNHNLLTYTLWLLALVYASNAIKILGIFPYDRKSHFIVFKVLLQELARRGHDVTVISHFPQDNPPKNYHDISLFIPQENSKRRQRSSTSLEKSYWNVLQGGIFLTTSGKENCKVLVGNKEVQNLVNGTEKYDVTLVEQFNSDCALGLAHKIGAPVVGITTHVLMPWQYKRFGVPNNPSYVSFRFLEGGTKPSLIQRLERVVFDVYFKALYYFVTQRADQNMLAQYYNDIPPLEELGRDIKFLLLNHHFVLTGSSLFPANVIEVGGFHVAKAKPLTGDLLNFIEEAKHGVIYISFGTTVRLSLISLQKLEAILGAIEKLPQRFIWRWSKEASMNKEPFNQLGPKHLALLADKNKIYIRNWLPQVDILGHPKVLAFFSHAGMGGTTEALHYGVPVVAMPIAGDQPANAAAIEESGFGVQQPINDLTKESLIANFRKVLEPEFREKVKLRSKAWHDRPLSPMDTAIYWIEYAARNANFTFRTPAADVPMYQYINLDIALVFALFATAVFLSLIALKILCKEIKKSLCKDTEKLHNKKKNK</sequence>
<dbReference type="InterPro" id="IPR035595">
    <property type="entry name" value="UDP_glycos_trans_CS"/>
</dbReference>
<evidence type="ECO:0000313" key="8">
    <source>
        <dbReference type="Proteomes" id="UP001549921"/>
    </source>
</evidence>
<keyword evidence="5" id="KW-1133">Transmembrane helix</keyword>
<dbReference type="SUPFAM" id="SSF53756">
    <property type="entry name" value="UDP-Glycosyltransferase/glycogen phosphorylase"/>
    <property type="match status" value="1"/>
</dbReference>
<dbReference type="Pfam" id="PF00201">
    <property type="entry name" value="UDPGT"/>
    <property type="match status" value="1"/>
</dbReference>
<evidence type="ECO:0000256" key="1">
    <source>
        <dbReference type="ARBA" id="ARBA00009995"/>
    </source>
</evidence>
<evidence type="ECO:0000256" key="6">
    <source>
        <dbReference type="SAM" id="SignalP"/>
    </source>
</evidence>
<evidence type="ECO:0008006" key="9">
    <source>
        <dbReference type="Google" id="ProtNLM"/>
    </source>
</evidence>
<dbReference type="Proteomes" id="UP001549921">
    <property type="component" value="Unassembled WGS sequence"/>
</dbReference>
<dbReference type="GO" id="GO:0016757">
    <property type="term" value="F:glycosyltransferase activity"/>
    <property type="evidence" value="ECO:0007669"/>
    <property type="project" value="UniProtKB-KW"/>
</dbReference>
<reference evidence="7 8" key="1">
    <citation type="submission" date="2024-06" db="EMBL/GenBank/DDBJ databases">
        <title>A chromosome-level genome assembly of beet webworm, Loxostege sticticalis.</title>
        <authorList>
            <person name="Zhang Y."/>
        </authorList>
    </citation>
    <scope>NUCLEOTIDE SEQUENCE [LARGE SCALE GENOMIC DNA]</scope>
    <source>
        <strain evidence="7">AQ028</strain>
        <tissue evidence="7">Male pupae</tissue>
    </source>
</reference>
<organism evidence="7 8">
    <name type="scientific">Loxostege sticticalis</name>
    <name type="common">Beet webworm moth</name>
    <dbReference type="NCBI Taxonomy" id="481309"/>
    <lineage>
        <taxon>Eukaryota</taxon>
        <taxon>Metazoa</taxon>
        <taxon>Ecdysozoa</taxon>
        <taxon>Arthropoda</taxon>
        <taxon>Hexapoda</taxon>
        <taxon>Insecta</taxon>
        <taxon>Pterygota</taxon>
        <taxon>Neoptera</taxon>
        <taxon>Endopterygota</taxon>
        <taxon>Lepidoptera</taxon>
        <taxon>Glossata</taxon>
        <taxon>Ditrysia</taxon>
        <taxon>Pyraloidea</taxon>
        <taxon>Crambidae</taxon>
        <taxon>Pyraustinae</taxon>
        <taxon>Loxostege</taxon>
    </lineage>
</organism>
<keyword evidence="2 4" id="KW-0328">Glycosyltransferase</keyword>
<comment type="caution">
    <text evidence="7">The sequence shown here is derived from an EMBL/GenBank/DDBJ whole genome shotgun (WGS) entry which is preliminary data.</text>
</comment>
<accession>A0ABD0STX5</accession>
<evidence type="ECO:0000256" key="4">
    <source>
        <dbReference type="RuleBase" id="RU003718"/>
    </source>
</evidence>
<protein>
    <recommendedName>
        <fullName evidence="9">Glucuronosyltransferase</fullName>
    </recommendedName>
</protein>
<evidence type="ECO:0000313" key="7">
    <source>
        <dbReference type="EMBL" id="KAL0829203.1"/>
    </source>
</evidence>
<dbReference type="PANTHER" id="PTHR48043">
    <property type="entry name" value="EG:EG0003.4 PROTEIN-RELATED"/>
    <property type="match status" value="1"/>
</dbReference>
<dbReference type="FunFam" id="3.40.50.2000:FF:000050">
    <property type="entry name" value="UDP-glucuronosyltransferase"/>
    <property type="match status" value="1"/>
</dbReference>
<dbReference type="InterPro" id="IPR002213">
    <property type="entry name" value="UDP_glucos_trans"/>
</dbReference>
<gene>
    <name evidence="7" type="ORF">ABMA28_004039</name>
</gene>
<keyword evidence="3 4" id="KW-0808">Transferase</keyword>
<dbReference type="PANTHER" id="PTHR48043:SF114">
    <property type="entry name" value="IP04436P-RELATED"/>
    <property type="match status" value="1"/>
</dbReference>
<evidence type="ECO:0000256" key="5">
    <source>
        <dbReference type="SAM" id="Phobius"/>
    </source>
</evidence>
<evidence type="ECO:0000256" key="3">
    <source>
        <dbReference type="ARBA" id="ARBA00022679"/>
    </source>
</evidence>
<dbReference type="InterPro" id="IPR050271">
    <property type="entry name" value="UDP-glycosyltransferase"/>
</dbReference>